<accession>A0A7N5ZVU2</accession>
<evidence type="ECO:0000313" key="2">
    <source>
        <dbReference type="Proteomes" id="UP000265040"/>
    </source>
</evidence>
<evidence type="ECO:0000313" key="1">
    <source>
        <dbReference type="Ensembl" id="ENSATEP00000039437.1"/>
    </source>
</evidence>
<sequence length="89" mass="9758">ILPGNTTAESCCQHLNTKYALRHLQKGLYSTLGSCPCCPASSHIVMFTLTVSYINSSLSSNCSTAFNSPSETLTSSERVFIVEMIRFPY</sequence>
<dbReference type="Proteomes" id="UP000265040">
    <property type="component" value="Chromosome 15"/>
</dbReference>
<keyword evidence="2" id="KW-1185">Reference proteome</keyword>
<dbReference type="Ensembl" id="ENSATET00000044537.1">
    <property type="protein sequence ID" value="ENSATEP00000039437.1"/>
    <property type="gene ID" value="ENSATEG00000027334.1"/>
</dbReference>
<reference evidence="1" key="2">
    <citation type="submission" date="2025-08" db="UniProtKB">
        <authorList>
            <consortium name="Ensembl"/>
        </authorList>
    </citation>
    <scope>IDENTIFICATION</scope>
</reference>
<reference evidence="1" key="3">
    <citation type="submission" date="2025-09" db="UniProtKB">
        <authorList>
            <consortium name="Ensembl"/>
        </authorList>
    </citation>
    <scope>IDENTIFICATION</scope>
</reference>
<protein>
    <submittedName>
        <fullName evidence="1">Uncharacterized protein</fullName>
    </submittedName>
</protein>
<name>A0A7N5ZVU2_ANATE</name>
<dbReference type="InParanoid" id="A0A7N5ZVU2"/>
<organism evidence="1 2">
    <name type="scientific">Anabas testudineus</name>
    <name type="common">Climbing perch</name>
    <name type="synonym">Anthias testudineus</name>
    <dbReference type="NCBI Taxonomy" id="64144"/>
    <lineage>
        <taxon>Eukaryota</taxon>
        <taxon>Metazoa</taxon>
        <taxon>Chordata</taxon>
        <taxon>Craniata</taxon>
        <taxon>Vertebrata</taxon>
        <taxon>Euteleostomi</taxon>
        <taxon>Actinopterygii</taxon>
        <taxon>Neopterygii</taxon>
        <taxon>Teleostei</taxon>
        <taxon>Neoteleostei</taxon>
        <taxon>Acanthomorphata</taxon>
        <taxon>Anabantaria</taxon>
        <taxon>Anabantiformes</taxon>
        <taxon>Anabantoidei</taxon>
        <taxon>Anabantidae</taxon>
        <taxon>Anabas</taxon>
    </lineage>
</organism>
<proteinExistence type="predicted"/>
<dbReference type="AlphaFoldDB" id="A0A7N5ZVU2"/>
<reference evidence="1" key="1">
    <citation type="submission" date="2021-04" db="EMBL/GenBank/DDBJ databases">
        <authorList>
            <consortium name="Wellcome Sanger Institute Data Sharing"/>
        </authorList>
    </citation>
    <scope>NUCLEOTIDE SEQUENCE [LARGE SCALE GENOMIC DNA]</scope>
</reference>